<feature type="domain" description="AMP-dependent synthetase/ligase" evidence="7">
    <location>
        <begin position="111"/>
        <end position="270"/>
    </location>
</feature>
<evidence type="ECO:0000259" key="8">
    <source>
        <dbReference type="Pfam" id="PF13193"/>
    </source>
</evidence>
<gene>
    <name evidence="9" type="ORF">HHL27_06555</name>
</gene>
<dbReference type="GO" id="GO:0004467">
    <property type="term" value="F:long-chain fatty acid-CoA ligase activity"/>
    <property type="evidence" value="ECO:0007669"/>
    <property type="project" value="UniProtKB-EC"/>
</dbReference>
<dbReference type="PANTHER" id="PTHR43767:SF8">
    <property type="entry name" value="LONG-CHAIN-FATTY-ACID--COA LIGASE"/>
    <property type="match status" value="1"/>
</dbReference>
<dbReference type="InterPro" id="IPR050237">
    <property type="entry name" value="ATP-dep_AMP-bd_enzyme"/>
</dbReference>
<dbReference type="GO" id="GO:0016020">
    <property type="term" value="C:membrane"/>
    <property type="evidence" value="ECO:0007669"/>
    <property type="project" value="UniProtKB-SubCell"/>
</dbReference>
<evidence type="ECO:0000256" key="3">
    <source>
        <dbReference type="ARBA" id="ARBA00022598"/>
    </source>
</evidence>
<dbReference type="Proteomes" id="UP000583556">
    <property type="component" value="Unassembled WGS sequence"/>
</dbReference>
<evidence type="ECO:0000313" key="9">
    <source>
        <dbReference type="EMBL" id="NML93332.1"/>
    </source>
</evidence>
<sequence length="437" mass="45912">MASLGLRFRARALPPGQVVIDTGGARVTAGELADLAASAPPGCGPQDIVTLAPAHVGDLARLVALLDGKVAALRFLPADLAAQATHALAAPPALVYPYEGAAVATRWDLATSGSTGAPKFFAHAFASLARSVPTPRDRAPSDPAQRGSAPVWGMLYDPCRFAGLQVLLHALLGGSRLVAPAADLPFAQRIAALAAGGVTHLSATPSLWRRVLMAPAARDLALRQVTLGGETADQPLLDRLARQFPAARISHHYASTEAGTGFSVHDGIAGFPQEWLDRAPHALALRIRDDMLWIRPDPQTLRAGREALFDADGFLCTQDRVELAQGRVRFLGRAGNVINVGGAKVHPERVEAVLKQHPAVLDCQVVPRPSAMLGALIAARVVLDPGDAANGAPPADTIAALKRWCREHLPREARPATIEIAPELALTRAGKVARVPA</sequence>
<comment type="pathway">
    <text evidence="2">Lipid metabolism; fatty acid beta-oxidation.</text>
</comment>
<dbReference type="Gene3D" id="3.40.50.12780">
    <property type="entry name" value="N-terminal domain of ligase-like"/>
    <property type="match status" value="1"/>
</dbReference>
<dbReference type="PANTHER" id="PTHR43767">
    <property type="entry name" value="LONG-CHAIN-FATTY-ACID--COA LIGASE"/>
    <property type="match status" value="1"/>
</dbReference>
<dbReference type="SUPFAM" id="SSF56801">
    <property type="entry name" value="Acetyl-CoA synthetase-like"/>
    <property type="match status" value="1"/>
</dbReference>
<dbReference type="InterPro" id="IPR000873">
    <property type="entry name" value="AMP-dep_synth/lig_dom"/>
</dbReference>
<dbReference type="Pfam" id="PF13193">
    <property type="entry name" value="AMP-binding_C"/>
    <property type="match status" value="1"/>
</dbReference>
<proteinExistence type="predicted"/>
<dbReference type="CDD" id="cd04433">
    <property type="entry name" value="AFD_class_I"/>
    <property type="match status" value="1"/>
</dbReference>
<keyword evidence="3 9" id="KW-0436">Ligase</keyword>
<evidence type="ECO:0000256" key="5">
    <source>
        <dbReference type="ARBA" id="ARBA00039545"/>
    </source>
</evidence>
<dbReference type="EMBL" id="JABBGM010000002">
    <property type="protein sequence ID" value="NML93332.1"/>
    <property type="molecule type" value="Genomic_DNA"/>
</dbReference>
<dbReference type="InterPro" id="IPR025110">
    <property type="entry name" value="AMP-bd_C"/>
</dbReference>
<evidence type="ECO:0000256" key="2">
    <source>
        <dbReference type="ARBA" id="ARBA00005005"/>
    </source>
</evidence>
<keyword evidence="10" id="KW-1185">Reference proteome</keyword>
<dbReference type="RefSeq" id="WP_169492567.1">
    <property type="nucleotide sequence ID" value="NZ_JABBGM010000002.1"/>
</dbReference>
<dbReference type="InterPro" id="IPR042099">
    <property type="entry name" value="ANL_N_sf"/>
</dbReference>
<evidence type="ECO:0000256" key="1">
    <source>
        <dbReference type="ARBA" id="ARBA00004170"/>
    </source>
</evidence>
<organism evidence="9 10">
    <name type="scientific">Novosphingobium olei</name>
    <dbReference type="NCBI Taxonomy" id="2728851"/>
    <lineage>
        <taxon>Bacteria</taxon>
        <taxon>Pseudomonadati</taxon>
        <taxon>Pseudomonadota</taxon>
        <taxon>Alphaproteobacteria</taxon>
        <taxon>Sphingomonadales</taxon>
        <taxon>Sphingomonadaceae</taxon>
        <taxon>Novosphingobium</taxon>
    </lineage>
</organism>
<protein>
    <recommendedName>
        <fullName evidence="5">Long-chain-fatty-acid--CoA ligase</fullName>
        <ecNumber evidence="4">6.2.1.3</ecNumber>
    </recommendedName>
    <alternativeName>
        <fullName evidence="6">Long-chain acyl-CoA synthetase</fullName>
    </alternativeName>
</protein>
<comment type="subcellular location">
    <subcellularLocation>
        <location evidence="1">Membrane</location>
        <topology evidence="1">Peripheral membrane protein</topology>
    </subcellularLocation>
</comment>
<reference evidence="9 10" key="1">
    <citation type="submission" date="2020-04" db="EMBL/GenBank/DDBJ databases">
        <title>Novosphingobium sp. TW-4 isolated from soil.</title>
        <authorList>
            <person name="Dahal R.H."/>
            <person name="Chaudhary D.K."/>
        </authorList>
    </citation>
    <scope>NUCLEOTIDE SEQUENCE [LARGE SCALE GENOMIC DNA]</scope>
    <source>
        <strain evidence="9 10">TW-4</strain>
    </source>
</reference>
<dbReference type="EC" id="6.2.1.3" evidence="4"/>
<evidence type="ECO:0000256" key="4">
    <source>
        <dbReference type="ARBA" id="ARBA00026121"/>
    </source>
</evidence>
<evidence type="ECO:0000256" key="6">
    <source>
        <dbReference type="ARBA" id="ARBA00042773"/>
    </source>
</evidence>
<evidence type="ECO:0000313" key="10">
    <source>
        <dbReference type="Proteomes" id="UP000583556"/>
    </source>
</evidence>
<accession>A0A7Y0BMW7</accession>
<dbReference type="Gene3D" id="3.30.300.30">
    <property type="match status" value="1"/>
</dbReference>
<name>A0A7Y0BMW7_9SPHN</name>
<dbReference type="InterPro" id="IPR045851">
    <property type="entry name" value="AMP-bd_C_sf"/>
</dbReference>
<comment type="caution">
    <text evidence="9">The sequence shown here is derived from an EMBL/GenBank/DDBJ whole genome shotgun (WGS) entry which is preliminary data.</text>
</comment>
<feature type="domain" description="AMP-binding enzyme C-terminal" evidence="8">
    <location>
        <begin position="350"/>
        <end position="431"/>
    </location>
</feature>
<dbReference type="Pfam" id="PF00501">
    <property type="entry name" value="AMP-binding"/>
    <property type="match status" value="1"/>
</dbReference>
<dbReference type="AlphaFoldDB" id="A0A7Y0BMW7"/>
<evidence type="ECO:0000259" key="7">
    <source>
        <dbReference type="Pfam" id="PF00501"/>
    </source>
</evidence>